<dbReference type="InterPro" id="IPR013766">
    <property type="entry name" value="Thioredoxin_domain"/>
</dbReference>
<dbReference type="PANTHER" id="PTHR10681:SF171">
    <property type="entry name" value="PEROXIREDOXIN 4"/>
    <property type="match status" value="1"/>
</dbReference>
<dbReference type="InterPro" id="IPR000866">
    <property type="entry name" value="AhpC/TSA"/>
</dbReference>
<organism evidence="11">
    <name type="scientific">Culex tarsalis</name>
    <name type="common">Encephalitis mosquito</name>
    <dbReference type="NCBI Taxonomy" id="7177"/>
    <lineage>
        <taxon>Eukaryota</taxon>
        <taxon>Metazoa</taxon>
        <taxon>Ecdysozoa</taxon>
        <taxon>Arthropoda</taxon>
        <taxon>Hexapoda</taxon>
        <taxon>Insecta</taxon>
        <taxon>Pterygota</taxon>
        <taxon>Neoptera</taxon>
        <taxon>Endopterygota</taxon>
        <taxon>Diptera</taxon>
        <taxon>Nematocera</taxon>
        <taxon>Culicoidea</taxon>
        <taxon>Culicidae</taxon>
        <taxon>Culicinae</taxon>
        <taxon>Culicini</taxon>
        <taxon>Culex</taxon>
        <taxon>Culex</taxon>
    </lineage>
</organism>
<name>A0A1Q3F7E1_CULTA</name>
<dbReference type="GO" id="GO:0005829">
    <property type="term" value="C:cytosol"/>
    <property type="evidence" value="ECO:0007669"/>
    <property type="project" value="TreeGrafter"/>
</dbReference>
<evidence type="ECO:0000256" key="4">
    <source>
        <dbReference type="ARBA" id="ARBA00022862"/>
    </source>
</evidence>
<dbReference type="GO" id="GO:0008379">
    <property type="term" value="F:thioredoxin peroxidase activity"/>
    <property type="evidence" value="ECO:0007669"/>
    <property type="project" value="TreeGrafter"/>
</dbReference>
<feature type="domain" description="Thioredoxin" evidence="10">
    <location>
        <begin position="466"/>
        <end position="624"/>
    </location>
</feature>
<evidence type="ECO:0000256" key="8">
    <source>
        <dbReference type="ARBA" id="ARBA00049091"/>
    </source>
</evidence>
<keyword evidence="5" id="KW-0560">Oxidoreductase</keyword>
<feature type="compositionally biased region" description="Low complexity" evidence="9">
    <location>
        <begin position="379"/>
        <end position="415"/>
    </location>
</feature>
<dbReference type="GO" id="GO:0008340">
    <property type="term" value="P:determination of adult lifespan"/>
    <property type="evidence" value="ECO:0007669"/>
    <property type="project" value="UniProtKB-ARBA"/>
</dbReference>
<evidence type="ECO:0000259" key="10">
    <source>
        <dbReference type="PROSITE" id="PS51352"/>
    </source>
</evidence>
<evidence type="ECO:0000256" key="7">
    <source>
        <dbReference type="ARBA" id="ARBA00023284"/>
    </source>
</evidence>
<dbReference type="InterPro" id="IPR050217">
    <property type="entry name" value="Peroxiredoxin"/>
</dbReference>
<evidence type="ECO:0000256" key="1">
    <source>
        <dbReference type="ARBA" id="ARBA00009796"/>
    </source>
</evidence>
<evidence type="ECO:0000256" key="3">
    <source>
        <dbReference type="ARBA" id="ARBA00022559"/>
    </source>
</evidence>
<feature type="compositionally biased region" description="Basic and acidic residues" evidence="9">
    <location>
        <begin position="339"/>
        <end position="350"/>
    </location>
</feature>
<dbReference type="PROSITE" id="PS51352">
    <property type="entry name" value="THIOREDOXIN_2"/>
    <property type="match status" value="1"/>
</dbReference>
<reference evidence="11" key="1">
    <citation type="submission" date="2017-01" db="EMBL/GenBank/DDBJ databases">
        <title>A deep insight into the sialotranscriptome of adult male and female Cluex tarsalis mosquitoes.</title>
        <authorList>
            <person name="Ribeiro J.M."/>
            <person name="Moreira F."/>
            <person name="Bernard K.A."/>
            <person name="Calvo E."/>
        </authorList>
    </citation>
    <scope>NUCLEOTIDE SEQUENCE</scope>
    <source>
        <strain evidence="11">Kern County</strain>
        <tissue evidence="11">Salivary glands</tissue>
    </source>
</reference>
<dbReference type="InterPro" id="IPR019479">
    <property type="entry name" value="Peroxiredoxin_C"/>
</dbReference>
<feature type="region of interest" description="Disordered" evidence="9">
    <location>
        <begin position="1"/>
        <end position="35"/>
    </location>
</feature>
<dbReference type="Pfam" id="PF00578">
    <property type="entry name" value="AhpC-TSA"/>
    <property type="match status" value="1"/>
</dbReference>
<dbReference type="GO" id="GO:0033554">
    <property type="term" value="P:cellular response to stress"/>
    <property type="evidence" value="ECO:0007669"/>
    <property type="project" value="TreeGrafter"/>
</dbReference>
<dbReference type="EMBL" id="GFDL01011561">
    <property type="protein sequence ID" value="JAV23484.1"/>
    <property type="molecule type" value="Transcribed_RNA"/>
</dbReference>
<dbReference type="GO" id="GO:0042744">
    <property type="term" value="P:hydrogen peroxide catabolic process"/>
    <property type="evidence" value="ECO:0007669"/>
    <property type="project" value="TreeGrafter"/>
</dbReference>
<sequence>MASTASARSSPSDGGGNNNNSKLQKARRKEPHPVRREFIEVGPNRHRCVHCDWSTVMNATRMIKHIIEVCGNCPDDLREEMLVLQQAAVEKEQNSSMLSENKKDIHGLFNVVENNKRSCMFCEWSTVRNLTRMRTHIVMHCPNVPDKVRSCFLKQEYKDDRNGSQNEETYQVFEVEDPERGGWVASTTVEFVNEADDDDNEDDEDEHDQQINYVEVQELEERQCSWCGSIISYDTNEVEDGSEVYCSQECFKSQTECMPDDEVVTVKRVTKRAAPATPSPAPEPKAKQIKVVMVTSGAAPSPKTSTVQPKKEPEVTPARPTRRSNPSQPAAPPKQSQKQPKETVEEEVVKPSRVASKPPSPQKKVVAAAELAPKAKSQPPAKVVEAAATTTTTPKKSVPTQTTTAATASKSTETATTAVPVKISVTKSAAASGQLDEGSCHSFAGGHVYPQEDVRSADHKLQWTKAVISRPAPQFEATAVVDGAFKKIKLSDYRGKYLVFFFYPLDFTFVCPTEILAFSDRVSEFKKLNAEVIAASIDSHFTHLAWINTPRKEGGLGKINIPLVSDITHSIAKDYGVYLDDLGHTLRGLFIIDDRGILRQITMNDLPVGRSVDETLRLVQAFQYTDKHGEVCPAGWKPGQDTIVPNPEEKIKYFEKNH</sequence>
<keyword evidence="7" id="KW-0676">Redox-active center</keyword>
<dbReference type="AlphaFoldDB" id="A0A1Q3F7E1"/>
<keyword evidence="6" id="KW-1015">Disulfide bond</keyword>
<dbReference type="PANTHER" id="PTHR10681">
    <property type="entry name" value="THIOREDOXIN PEROXIDASE"/>
    <property type="match status" value="1"/>
</dbReference>
<dbReference type="GO" id="GO:0005783">
    <property type="term" value="C:endoplasmic reticulum"/>
    <property type="evidence" value="ECO:0007669"/>
    <property type="project" value="TreeGrafter"/>
</dbReference>
<dbReference type="Gene3D" id="3.40.30.10">
    <property type="entry name" value="Glutaredoxin"/>
    <property type="match status" value="1"/>
</dbReference>
<evidence type="ECO:0000256" key="5">
    <source>
        <dbReference type="ARBA" id="ARBA00023002"/>
    </source>
</evidence>
<keyword evidence="3 11" id="KW-0575">Peroxidase</keyword>
<protein>
    <recommendedName>
        <fullName evidence="2">thioredoxin-dependent peroxiredoxin</fullName>
        <ecNumber evidence="2">1.11.1.24</ecNumber>
    </recommendedName>
</protein>
<evidence type="ECO:0000256" key="2">
    <source>
        <dbReference type="ARBA" id="ARBA00013017"/>
    </source>
</evidence>
<accession>A0A1Q3F7E1</accession>
<evidence type="ECO:0000256" key="6">
    <source>
        <dbReference type="ARBA" id="ARBA00023157"/>
    </source>
</evidence>
<keyword evidence="4" id="KW-0049">Antioxidant</keyword>
<dbReference type="Pfam" id="PF10417">
    <property type="entry name" value="1-cysPrx_C"/>
    <property type="match status" value="1"/>
</dbReference>
<dbReference type="GO" id="GO:0045454">
    <property type="term" value="P:cell redox homeostasis"/>
    <property type="evidence" value="ECO:0007669"/>
    <property type="project" value="TreeGrafter"/>
</dbReference>
<dbReference type="CDD" id="cd03015">
    <property type="entry name" value="PRX_Typ2cys"/>
    <property type="match status" value="1"/>
</dbReference>
<dbReference type="FunFam" id="3.40.30.10:FF:000003">
    <property type="entry name" value="Peroxiredoxin 1"/>
    <property type="match status" value="1"/>
</dbReference>
<dbReference type="InterPro" id="IPR036249">
    <property type="entry name" value="Thioredoxin-like_sf"/>
</dbReference>
<dbReference type="SUPFAM" id="SSF52833">
    <property type="entry name" value="Thioredoxin-like"/>
    <property type="match status" value="1"/>
</dbReference>
<dbReference type="GO" id="GO:0006979">
    <property type="term" value="P:response to oxidative stress"/>
    <property type="evidence" value="ECO:0007669"/>
    <property type="project" value="TreeGrafter"/>
</dbReference>
<evidence type="ECO:0000256" key="9">
    <source>
        <dbReference type="SAM" id="MobiDB-lite"/>
    </source>
</evidence>
<dbReference type="EC" id="1.11.1.24" evidence="2"/>
<evidence type="ECO:0000313" key="11">
    <source>
        <dbReference type="EMBL" id="JAV23484.1"/>
    </source>
</evidence>
<comment type="similarity">
    <text evidence="1">Belongs to the peroxiredoxin family. AhpC/Prx1 subfamily.</text>
</comment>
<comment type="catalytic activity">
    <reaction evidence="8">
        <text>a hydroperoxide + [thioredoxin]-dithiol = an alcohol + [thioredoxin]-disulfide + H2O</text>
        <dbReference type="Rhea" id="RHEA:62620"/>
        <dbReference type="Rhea" id="RHEA-COMP:10698"/>
        <dbReference type="Rhea" id="RHEA-COMP:10700"/>
        <dbReference type="ChEBI" id="CHEBI:15377"/>
        <dbReference type="ChEBI" id="CHEBI:29950"/>
        <dbReference type="ChEBI" id="CHEBI:30879"/>
        <dbReference type="ChEBI" id="CHEBI:35924"/>
        <dbReference type="ChEBI" id="CHEBI:50058"/>
        <dbReference type="EC" id="1.11.1.24"/>
    </reaction>
</comment>
<proteinExistence type="inferred from homology"/>
<feature type="region of interest" description="Disordered" evidence="9">
    <location>
        <begin position="297"/>
        <end position="415"/>
    </location>
</feature>